<reference evidence="1" key="2">
    <citation type="submission" date="2020-11" db="EMBL/GenBank/DDBJ databases">
        <authorList>
            <person name="McCartney M.A."/>
            <person name="Auch B."/>
            <person name="Kono T."/>
            <person name="Mallez S."/>
            <person name="Becker A."/>
            <person name="Gohl D.M."/>
            <person name="Silverstein K.A.T."/>
            <person name="Koren S."/>
            <person name="Bechman K.B."/>
            <person name="Herman A."/>
            <person name="Abrahante J.E."/>
            <person name="Garbe J."/>
        </authorList>
    </citation>
    <scope>NUCLEOTIDE SEQUENCE</scope>
    <source>
        <strain evidence="1">Duluth1</strain>
        <tissue evidence="1">Whole animal</tissue>
    </source>
</reference>
<dbReference type="Proteomes" id="UP000828390">
    <property type="component" value="Unassembled WGS sequence"/>
</dbReference>
<organism evidence="1 2">
    <name type="scientific">Dreissena polymorpha</name>
    <name type="common">Zebra mussel</name>
    <name type="synonym">Mytilus polymorpha</name>
    <dbReference type="NCBI Taxonomy" id="45954"/>
    <lineage>
        <taxon>Eukaryota</taxon>
        <taxon>Metazoa</taxon>
        <taxon>Spiralia</taxon>
        <taxon>Lophotrochozoa</taxon>
        <taxon>Mollusca</taxon>
        <taxon>Bivalvia</taxon>
        <taxon>Autobranchia</taxon>
        <taxon>Heteroconchia</taxon>
        <taxon>Euheterodonta</taxon>
        <taxon>Imparidentia</taxon>
        <taxon>Neoheterodontei</taxon>
        <taxon>Myida</taxon>
        <taxon>Dreissenoidea</taxon>
        <taxon>Dreissenidae</taxon>
        <taxon>Dreissena</taxon>
    </lineage>
</organism>
<keyword evidence="2" id="KW-1185">Reference proteome</keyword>
<proteinExistence type="predicted"/>
<protein>
    <submittedName>
        <fullName evidence="1">Uncharacterized protein</fullName>
    </submittedName>
</protein>
<dbReference type="AlphaFoldDB" id="A0A9D4HJQ0"/>
<comment type="caution">
    <text evidence="1">The sequence shown here is derived from an EMBL/GenBank/DDBJ whole genome shotgun (WGS) entry which is preliminary data.</text>
</comment>
<reference evidence="1" key="1">
    <citation type="journal article" date="2019" name="bioRxiv">
        <title>The Genome of the Zebra Mussel, Dreissena polymorpha: A Resource for Invasive Species Research.</title>
        <authorList>
            <person name="McCartney M.A."/>
            <person name="Auch B."/>
            <person name="Kono T."/>
            <person name="Mallez S."/>
            <person name="Zhang Y."/>
            <person name="Obille A."/>
            <person name="Becker A."/>
            <person name="Abrahante J.E."/>
            <person name="Garbe J."/>
            <person name="Badalamenti J.P."/>
            <person name="Herman A."/>
            <person name="Mangelson H."/>
            <person name="Liachko I."/>
            <person name="Sullivan S."/>
            <person name="Sone E.D."/>
            <person name="Koren S."/>
            <person name="Silverstein K.A.T."/>
            <person name="Beckman K.B."/>
            <person name="Gohl D.M."/>
        </authorList>
    </citation>
    <scope>NUCLEOTIDE SEQUENCE</scope>
    <source>
        <strain evidence="1">Duluth1</strain>
        <tissue evidence="1">Whole animal</tissue>
    </source>
</reference>
<name>A0A9D4HJQ0_DREPO</name>
<accession>A0A9D4HJQ0</accession>
<evidence type="ECO:0000313" key="1">
    <source>
        <dbReference type="EMBL" id="KAH3721097.1"/>
    </source>
</evidence>
<dbReference type="EMBL" id="JAIWYP010000013">
    <property type="protein sequence ID" value="KAH3721097.1"/>
    <property type="molecule type" value="Genomic_DNA"/>
</dbReference>
<evidence type="ECO:0000313" key="2">
    <source>
        <dbReference type="Proteomes" id="UP000828390"/>
    </source>
</evidence>
<gene>
    <name evidence="1" type="ORF">DPMN_064012</name>
</gene>
<sequence length="93" mass="10714">MLGIVDSPCTTIAAILINEEPQLSYDRLSMLLHSQVLYSVTVALLPLVKYPKALTYSAFFCCQWPHRTRISRDDCLLLLMKRNTYDVTRINFC</sequence>